<protein>
    <submittedName>
        <fullName evidence="8">Phage shock protein PspC (Stress-responsive transcriptional regulator)</fullName>
    </submittedName>
</protein>
<proteinExistence type="predicted"/>
<dbReference type="GO" id="GO:0005886">
    <property type="term" value="C:plasma membrane"/>
    <property type="evidence" value="ECO:0007669"/>
    <property type="project" value="UniProtKB-SubCell"/>
</dbReference>
<evidence type="ECO:0000256" key="5">
    <source>
        <dbReference type="ARBA" id="ARBA00023136"/>
    </source>
</evidence>
<organism evidence="8 9">
    <name type="scientific">Actinomadura namibiensis</name>
    <dbReference type="NCBI Taxonomy" id="182080"/>
    <lineage>
        <taxon>Bacteria</taxon>
        <taxon>Bacillati</taxon>
        <taxon>Actinomycetota</taxon>
        <taxon>Actinomycetes</taxon>
        <taxon>Streptosporangiales</taxon>
        <taxon>Thermomonosporaceae</taxon>
        <taxon>Actinomadura</taxon>
    </lineage>
</organism>
<gene>
    <name evidence="8" type="ORF">HNR61_001499</name>
</gene>
<comment type="subcellular location">
    <subcellularLocation>
        <location evidence="1">Cell membrane</location>
        <topology evidence="1">Single-pass membrane protein</topology>
    </subcellularLocation>
</comment>
<keyword evidence="5 6" id="KW-0472">Membrane</keyword>
<dbReference type="InterPro" id="IPR007168">
    <property type="entry name" value="Phageshock_PspC_N"/>
</dbReference>
<keyword evidence="4 6" id="KW-1133">Transmembrane helix</keyword>
<evidence type="ECO:0000313" key="8">
    <source>
        <dbReference type="EMBL" id="MBA8949886.1"/>
    </source>
</evidence>
<evidence type="ECO:0000256" key="4">
    <source>
        <dbReference type="ARBA" id="ARBA00022989"/>
    </source>
</evidence>
<evidence type="ECO:0000313" key="9">
    <source>
        <dbReference type="Proteomes" id="UP000572680"/>
    </source>
</evidence>
<dbReference type="InterPro" id="IPR052027">
    <property type="entry name" value="PspC"/>
</dbReference>
<dbReference type="PANTHER" id="PTHR33885">
    <property type="entry name" value="PHAGE SHOCK PROTEIN C"/>
    <property type="match status" value="1"/>
</dbReference>
<dbReference type="Proteomes" id="UP000572680">
    <property type="component" value="Unassembled WGS sequence"/>
</dbReference>
<sequence>MDMNKDIAPTDRKLRRTRDGKMVAGVCAGVGRYFGVDPNLVRLGLGAFTFFGGAGIALYAIAWLVMPEDGAPASVGEDLLKKAEESPAVQDMITKAKVKAREVHEKATSKTA</sequence>
<keyword evidence="9" id="KW-1185">Reference proteome</keyword>
<feature type="domain" description="Phage shock protein PspC N-terminal" evidence="7">
    <location>
        <begin position="12"/>
        <end position="68"/>
    </location>
</feature>
<dbReference type="RefSeq" id="WP_182842389.1">
    <property type="nucleotide sequence ID" value="NZ_BAAALP010000098.1"/>
</dbReference>
<comment type="caution">
    <text evidence="8">The sequence shown here is derived from an EMBL/GenBank/DDBJ whole genome shotgun (WGS) entry which is preliminary data.</text>
</comment>
<keyword evidence="2" id="KW-1003">Cell membrane</keyword>
<evidence type="ECO:0000256" key="6">
    <source>
        <dbReference type="SAM" id="Phobius"/>
    </source>
</evidence>
<keyword evidence="3 6" id="KW-0812">Transmembrane</keyword>
<feature type="transmembrane region" description="Helical" evidence="6">
    <location>
        <begin position="43"/>
        <end position="65"/>
    </location>
</feature>
<dbReference type="PANTHER" id="PTHR33885:SF3">
    <property type="entry name" value="PHAGE SHOCK PROTEIN C"/>
    <property type="match status" value="1"/>
</dbReference>
<evidence type="ECO:0000259" key="7">
    <source>
        <dbReference type="Pfam" id="PF04024"/>
    </source>
</evidence>
<name>A0A7W3QJZ8_ACTNM</name>
<dbReference type="AlphaFoldDB" id="A0A7W3QJZ8"/>
<dbReference type="Pfam" id="PF04024">
    <property type="entry name" value="PspC"/>
    <property type="match status" value="1"/>
</dbReference>
<evidence type="ECO:0000256" key="2">
    <source>
        <dbReference type="ARBA" id="ARBA00022475"/>
    </source>
</evidence>
<evidence type="ECO:0000256" key="3">
    <source>
        <dbReference type="ARBA" id="ARBA00022692"/>
    </source>
</evidence>
<dbReference type="EMBL" id="JACJIA010000002">
    <property type="protein sequence ID" value="MBA8949886.1"/>
    <property type="molecule type" value="Genomic_DNA"/>
</dbReference>
<reference evidence="8 9" key="1">
    <citation type="submission" date="2020-08" db="EMBL/GenBank/DDBJ databases">
        <title>Genomic Encyclopedia of Type Strains, Phase IV (KMG-IV): sequencing the most valuable type-strain genomes for metagenomic binning, comparative biology and taxonomic classification.</title>
        <authorList>
            <person name="Goeker M."/>
        </authorList>
    </citation>
    <scope>NUCLEOTIDE SEQUENCE [LARGE SCALE GENOMIC DNA]</scope>
    <source>
        <strain evidence="8 9">DSM 44197</strain>
    </source>
</reference>
<evidence type="ECO:0000256" key="1">
    <source>
        <dbReference type="ARBA" id="ARBA00004162"/>
    </source>
</evidence>
<accession>A0A7W3QJZ8</accession>